<dbReference type="GO" id="GO:0048870">
    <property type="term" value="P:cell motility"/>
    <property type="evidence" value="ECO:0007669"/>
    <property type="project" value="TreeGrafter"/>
</dbReference>
<dbReference type="InterPro" id="IPR006816">
    <property type="entry name" value="ELMO_dom"/>
</dbReference>
<feature type="domain" description="ELMO" evidence="5">
    <location>
        <begin position="333"/>
        <end position="506"/>
    </location>
</feature>
<dbReference type="PROSITE" id="PS51335">
    <property type="entry name" value="ELMO"/>
    <property type="match status" value="1"/>
</dbReference>
<dbReference type="Gene3D" id="6.10.250.810">
    <property type="match status" value="1"/>
</dbReference>
<dbReference type="InterPro" id="IPR001849">
    <property type="entry name" value="PH_domain"/>
</dbReference>
<dbReference type="AlphaFoldDB" id="A0A8K0EXI0"/>
<dbReference type="Pfam" id="PF04727">
    <property type="entry name" value="ELMO_CED12"/>
    <property type="match status" value="1"/>
</dbReference>
<evidence type="ECO:0000256" key="4">
    <source>
        <dbReference type="ARBA" id="ARBA00024863"/>
    </source>
</evidence>
<evidence type="ECO:0000313" key="7">
    <source>
        <dbReference type="Proteomes" id="UP000838412"/>
    </source>
</evidence>
<dbReference type="GO" id="GO:0007015">
    <property type="term" value="P:actin filament organization"/>
    <property type="evidence" value="ECO:0007669"/>
    <property type="project" value="TreeGrafter"/>
</dbReference>
<keyword evidence="3" id="KW-0729">SH3-binding</keyword>
<name>A0A8K0EXI0_BRALA</name>
<dbReference type="InterPro" id="IPR050868">
    <property type="entry name" value="ELMO_domain-containing"/>
</dbReference>
<keyword evidence="1" id="KW-0053">Apoptosis</keyword>
<evidence type="ECO:0000256" key="3">
    <source>
        <dbReference type="ARBA" id="ARBA00023036"/>
    </source>
</evidence>
<dbReference type="EMBL" id="OV696692">
    <property type="protein sequence ID" value="CAH1270139.1"/>
    <property type="molecule type" value="Genomic_DNA"/>
</dbReference>
<keyword evidence="2" id="KW-0581">Phagocytosis</keyword>
<protein>
    <submittedName>
        <fullName evidence="6">ELMO1 protein</fullName>
    </submittedName>
</protein>
<dbReference type="Gene3D" id="1.25.10.10">
    <property type="entry name" value="Leucine-rich Repeat Variant"/>
    <property type="match status" value="1"/>
</dbReference>
<dbReference type="GO" id="GO:0006909">
    <property type="term" value="P:phagocytosis"/>
    <property type="evidence" value="ECO:0007669"/>
    <property type="project" value="UniProtKB-KW"/>
</dbReference>
<dbReference type="OrthoDB" id="28413at2759"/>
<comment type="function">
    <text evidence="4">Involved in cytoskeletal rearrangements required for phagocytosis of apoptotic cells and cell motility. Acts in association with DOCK1 and CRK. Was initially proposed to be required in complex with DOCK1 to activate Rac Rho small GTPases. May enhance the guanine nucleotide exchange factor (GEF) activity of DOCK1.</text>
</comment>
<dbReference type="PANTHER" id="PTHR12771:SF56">
    <property type="entry name" value="CED-12"/>
    <property type="match status" value="1"/>
</dbReference>
<accession>A0A8K0EXI0</accession>
<dbReference type="InterPro" id="IPR024574">
    <property type="entry name" value="ELMO_ARM"/>
</dbReference>
<dbReference type="SUPFAM" id="SSF50729">
    <property type="entry name" value="PH domain-like"/>
    <property type="match status" value="1"/>
</dbReference>
<evidence type="ECO:0000313" key="6">
    <source>
        <dbReference type="EMBL" id="CAH1270139.1"/>
    </source>
</evidence>
<dbReference type="PANTHER" id="PTHR12771">
    <property type="entry name" value="ENGULFMENT AND CELL MOTILITY"/>
    <property type="match status" value="1"/>
</dbReference>
<evidence type="ECO:0000256" key="1">
    <source>
        <dbReference type="ARBA" id="ARBA00022703"/>
    </source>
</evidence>
<gene>
    <name evidence="6" type="primary">ELMO1</name>
    <name evidence="6" type="ORF">BLAG_LOCUS22542</name>
</gene>
<proteinExistence type="predicted"/>
<dbReference type="InterPro" id="IPR016024">
    <property type="entry name" value="ARM-type_fold"/>
</dbReference>
<dbReference type="CDD" id="cd13359">
    <property type="entry name" value="PH_ELMO1_CED-12"/>
    <property type="match status" value="1"/>
</dbReference>
<dbReference type="Pfam" id="PF16457">
    <property type="entry name" value="PH_12"/>
    <property type="match status" value="1"/>
</dbReference>
<dbReference type="InterPro" id="IPR011993">
    <property type="entry name" value="PH-like_dom_sf"/>
</dbReference>
<organism evidence="6 7">
    <name type="scientific">Branchiostoma lanceolatum</name>
    <name type="common">Common lancelet</name>
    <name type="synonym">Amphioxus lanceolatum</name>
    <dbReference type="NCBI Taxonomy" id="7740"/>
    <lineage>
        <taxon>Eukaryota</taxon>
        <taxon>Metazoa</taxon>
        <taxon>Chordata</taxon>
        <taxon>Cephalochordata</taxon>
        <taxon>Leptocardii</taxon>
        <taxon>Amphioxiformes</taxon>
        <taxon>Branchiostomatidae</taxon>
        <taxon>Branchiostoma</taxon>
    </lineage>
</organism>
<dbReference type="Pfam" id="PF11841">
    <property type="entry name" value="ELMO_ARM"/>
    <property type="match status" value="1"/>
</dbReference>
<dbReference type="InterPro" id="IPR011989">
    <property type="entry name" value="ARM-like"/>
</dbReference>
<dbReference type="GO" id="GO:0006915">
    <property type="term" value="P:apoptotic process"/>
    <property type="evidence" value="ECO:0007669"/>
    <property type="project" value="UniProtKB-KW"/>
</dbReference>
<evidence type="ECO:0000256" key="2">
    <source>
        <dbReference type="ARBA" id="ARBA00022907"/>
    </source>
</evidence>
<dbReference type="SUPFAM" id="SSF48371">
    <property type="entry name" value="ARM repeat"/>
    <property type="match status" value="1"/>
</dbReference>
<dbReference type="Gene3D" id="2.30.29.30">
    <property type="entry name" value="Pleckstrin-homology domain (PH domain)/Phosphotyrosine-binding domain (PTB)"/>
    <property type="match status" value="1"/>
</dbReference>
<dbReference type="GO" id="GO:0005886">
    <property type="term" value="C:plasma membrane"/>
    <property type="evidence" value="ECO:0007669"/>
    <property type="project" value="TreeGrafter"/>
</dbReference>
<evidence type="ECO:0000259" key="5">
    <source>
        <dbReference type="PROSITE" id="PS51335"/>
    </source>
</evidence>
<keyword evidence="7" id="KW-1185">Reference proteome</keyword>
<sequence>MPVSQDIVKLAIEFPGSGKMAQLVDFDQKKPLVAIIRDVCDVWQVPSSEQYALQYSDNTQTYITEKNRNEIKNGTVLKLTTSPSKTAGDIVLCMKGEDSVEKCKALQKLAKISADVTFASEFISRDGVPLLAGMVENGSETGENLAFILTAFLELMDHGVVSWDNLTPTFVKRVATSVNRHSADATILQKSLAILESIALNSYELYKLVSSEVTFGNLISHIQSSNQEIQCNAVALINALFLRAPEEKRKKAHSEADLSDEEESWQQNGLELSITLSDNLNAKQIRNVILNHVIRGPRQVGTEMAHQLYVHQTLSFNLLEERRMTKLDQNDQMLKDQLVELRKVAFDNDQDLSGSIPPPRKTAEKYTRDYKKLGFSNYTNPALDFLETPPGVLALDLMVYFAKYHAESYTKLVLENSCRQDGHECAFGKSSIELTKMLCKILKVGEIPTETGQEYYPMFYTHDHAFEEFFCICIQLLNKTWKEMRATHEDFNKVMDVVRDQIQRALAEKPNSLEGFKTKLQGLSYAQITKMRIQERSNKEEWDSQARPVCELREQIKPEIINLVKQQRLNYLVEGTLFNKFTNRRVKDKFWYCRLSPNHKVLHYGDAEENSNPPIEMLPEKIPISEIKGIVTGKDCPHMKDFRRAKGVTTLAFAVLYDPDQSLDFVAPNETLYSIWTDGINALLEKEMVSEEMKNDVETLLSMDMKLRLLDTENVPIPDKPPDMPPDPPNFDFCYDFS</sequence>
<reference evidence="6" key="1">
    <citation type="submission" date="2022-01" db="EMBL/GenBank/DDBJ databases">
        <authorList>
            <person name="Braso-Vives M."/>
        </authorList>
    </citation>
    <scope>NUCLEOTIDE SEQUENCE</scope>
</reference>
<dbReference type="GO" id="GO:0017124">
    <property type="term" value="F:SH3 domain binding"/>
    <property type="evidence" value="ECO:0007669"/>
    <property type="project" value="UniProtKB-KW"/>
</dbReference>
<dbReference type="Proteomes" id="UP000838412">
    <property type="component" value="Chromosome 7"/>
</dbReference>